<dbReference type="Gene3D" id="3.40.50.880">
    <property type="match status" value="1"/>
</dbReference>
<keyword evidence="3" id="KW-0315">Glutamine amidotransferase</keyword>
<organism evidence="3 4">
    <name type="scientific">Amniculicola lignicola CBS 123094</name>
    <dbReference type="NCBI Taxonomy" id="1392246"/>
    <lineage>
        <taxon>Eukaryota</taxon>
        <taxon>Fungi</taxon>
        <taxon>Dikarya</taxon>
        <taxon>Ascomycota</taxon>
        <taxon>Pezizomycotina</taxon>
        <taxon>Dothideomycetes</taxon>
        <taxon>Pleosporomycetidae</taxon>
        <taxon>Pleosporales</taxon>
        <taxon>Amniculicolaceae</taxon>
        <taxon>Amniculicola</taxon>
    </lineage>
</organism>
<dbReference type="EMBL" id="ML977610">
    <property type="protein sequence ID" value="KAF1997722.1"/>
    <property type="molecule type" value="Genomic_DNA"/>
</dbReference>
<dbReference type="InterPro" id="IPR052158">
    <property type="entry name" value="INH-QAR"/>
</dbReference>
<evidence type="ECO:0000259" key="2">
    <source>
        <dbReference type="Pfam" id="PF01965"/>
    </source>
</evidence>
<dbReference type="GO" id="GO:0016740">
    <property type="term" value="F:transferase activity"/>
    <property type="evidence" value="ECO:0007669"/>
    <property type="project" value="UniProtKB-KW"/>
</dbReference>
<dbReference type="Proteomes" id="UP000799779">
    <property type="component" value="Unassembled WGS sequence"/>
</dbReference>
<dbReference type="InterPro" id="IPR002818">
    <property type="entry name" value="DJ-1/PfpI"/>
</dbReference>
<feature type="signal peptide" evidence="1">
    <location>
        <begin position="1"/>
        <end position="24"/>
    </location>
</feature>
<evidence type="ECO:0000313" key="4">
    <source>
        <dbReference type="Proteomes" id="UP000799779"/>
    </source>
</evidence>
<dbReference type="CDD" id="cd03139">
    <property type="entry name" value="GATase1_PfpI_2"/>
    <property type="match status" value="1"/>
</dbReference>
<proteinExistence type="predicted"/>
<name>A0A6A5W7H7_9PLEO</name>
<keyword evidence="3" id="KW-0808">Transferase</keyword>
<dbReference type="AlphaFoldDB" id="A0A6A5W7H7"/>
<evidence type="ECO:0000256" key="1">
    <source>
        <dbReference type="SAM" id="SignalP"/>
    </source>
</evidence>
<dbReference type="PANTHER" id="PTHR43130">
    <property type="entry name" value="ARAC-FAMILY TRANSCRIPTIONAL REGULATOR"/>
    <property type="match status" value="1"/>
</dbReference>
<feature type="domain" description="DJ-1/PfpI" evidence="2">
    <location>
        <begin position="44"/>
        <end position="241"/>
    </location>
</feature>
<dbReference type="OrthoDB" id="543156at2759"/>
<sequence length="280" mass="30288">MHIAALVPFLSIPLALTAPAIVRAAGPPIQPPISTDKSTWPTTVGLLVFPGFQALDVFGPMDVLNSFNLIYRNYTQQNLAIISTTMEPVSTIVKRSAAMPMDHGIFGQSIVPTVTIKEVLAKQGKVSFPGPMGGPAVEHQIEVLIVPGGGGTRVGLLEEIELVKTLYPKLKYIISVCTGSTILARAGILDGRKATSNKRAWPWATSTGPKVNWVHKARWVEDGNIWTSSGVSAGIDVTFAWVSHVYGDDVAEYVSFGSEYTRWMDANNDPFAGIWNPELE</sequence>
<dbReference type="SUPFAM" id="SSF52317">
    <property type="entry name" value="Class I glutamine amidotransferase-like"/>
    <property type="match status" value="1"/>
</dbReference>
<evidence type="ECO:0000313" key="3">
    <source>
        <dbReference type="EMBL" id="KAF1997722.1"/>
    </source>
</evidence>
<dbReference type="PANTHER" id="PTHR43130:SF15">
    <property type="entry name" value="THIJ_PFPI FAMILY PROTEIN (AFU_ORTHOLOGUE AFUA_5G14240)"/>
    <property type="match status" value="1"/>
</dbReference>
<feature type="chain" id="PRO_5025582773" evidence="1">
    <location>
        <begin position="25"/>
        <end position="280"/>
    </location>
</feature>
<keyword evidence="1" id="KW-0732">Signal</keyword>
<dbReference type="InterPro" id="IPR029062">
    <property type="entry name" value="Class_I_gatase-like"/>
</dbReference>
<accession>A0A6A5W7H7</accession>
<reference evidence="3" key="1">
    <citation type="journal article" date="2020" name="Stud. Mycol.">
        <title>101 Dothideomycetes genomes: a test case for predicting lifestyles and emergence of pathogens.</title>
        <authorList>
            <person name="Haridas S."/>
            <person name="Albert R."/>
            <person name="Binder M."/>
            <person name="Bloem J."/>
            <person name="Labutti K."/>
            <person name="Salamov A."/>
            <person name="Andreopoulos B."/>
            <person name="Baker S."/>
            <person name="Barry K."/>
            <person name="Bills G."/>
            <person name="Bluhm B."/>
            <person name="Cannon C."/>
            <person name="Castanera R."/>
            <person name="Culley D."/>
            <person name="Daum C."/>
            <person name="Ezra D."/>
            <person name="Gonzalez J."/>
            <person name="Henrissat B."/>
            <person name="Kuo A."/>
            <person name="Liang C."/>
            <person name="Lipzen A."/>
            <person name="Lutzoni F."/>
            <person name="Magnuson J."/>
            <person name="Mondo S."/>
            <person name="Nolan M."/>
            <person name="Ohm R."/>
            <person name="Pangilinan J."/>
            <person name="Park H.-J."/>
            <person name="Ramirez L."/>
            <person name="Alfaro M."/>
            <person name="Sun H."/>
            <person name="Tritt A."/>
            <person name="Yoshinaga Y."/>
            <person name="Zwiers L.-H."/>
            <person name="Turgeon B."/>
            <person name="Goodwin S."/>
            <person name="Spatafora J."/>
            <person name="Crous P."/>
            <person name="Grigoriev I."/>
        </authorList>
    </citation>
    <scope>NUCLEOTIDE SEQUENCE</scope>
    <source>
        <strain evidence="3">CBS 123094</strain>
    </source>
</reference>
<gene>
    <name evidence="3" type="ORF">P154DRAFT_578642</name>
</gene>
<keyword evidence="4" id="KW-1185">Reference proteome</keyword>
<dbReference type="Pfam" id="PF01965">
    <property type="entry name" value="DJ-1_PfpI"/>
    <property type="match status" value="1"/>
</dbReference>
<protein>
    <submittedName>
        <fullName evidence="3">Class I glutamine amidotransferase-like protein</fullName>
    </submittedName>
</protein>